<proteinExistence type="predicted"/>
<dbReference type="STRING" id="1193011.LEP1GSC058_1452"/>
<evidence type="ECO:0000256" key="2">
    <source>
        <dbReference type="ARBA" id="ARBA00022737"/>
    </source>
</evidence>
<gene>
    <name evidence="3" type="ORF">LEP1GSC058_1452</name>
</gene>
<dbReference type="GO" id="GO:0005737">
    <property type="term" value="C:cytoplasm"/>
    <property type="evidence" value="ECO:0007669"/>
    <property type="project" value="TreeGrafter"/>
</dbReference>
<evidence type="ECO:0000313" key="4">
    <source>
        <dbReference type="Proteomes" id="UP000014540"/>
    </source>
</evidence>
<keyword evidence="2" id="KW-0677">Repeat</keyword>
<dbReference type="Gene3D" id="3.80.10.10">
    <property type="entry name" value="Ribonuclease Inhibitor"/>
    <property type="match status" value="1"/>
</dbReference>
<accession>S3W887</accession>
<dbReference type="PANTHER" id="PTHR48051">
    <property type="match status" value="1"/>
</dbReference>
<dbReference type="InterPro" id="IPR001611">
    <property type="entry name" value="Leu-rich_rpt"/>
</dbReference>
<sequence>MNPTIRSLVVPTLFGLLLFGNSCKKSADDILSTASQTPLKVEKLDLGLQRLGTLPPVLFTFPNLKWLDIRLNRLETLSENLCDLERLEYLNIYGNDLKRLPASFAKLEKLRVLFAGNNDFERIPPELKGLPLEAIYIDQNKLTLNEQDIDILGNLQRLEILDLSKNRAIVSFPKNLDSLANHPKLRVLILKDSGLRTADVNAARKLLPKIRIEF</sequence>
<dbReference type="SMART" id="SM00369">
    <property type="entry name" value="LRR_TYP"/>
    <property type="match status" value="4"/>
</dbReference>
<dbReference type="Proteomes" id="UP000014540">
    <property type="component" value="Unassembled WGS sequence"/>
</dbReference>
<organism evidence="3 4">
    <name type="scientific">Leptospira fainei serovar Hurstbridge str. BUT 6</name>
    <dbReference type="NCBI Taxonomy" id="1193011"/>
    <lineage>
        <taxon>Bacteria</taxon>
        <taxon>Pseudomonadati</taxon>
        <taxon>Spirochaetota</taxon>
        <taxon>Spirochaetia</taxon>
        <taxon>Leptospirales</taxon>
        <taxon>Leptospiraceae</taxon>
        <taxon>Leptospira</taxon>
    </lineage>
</organism>
<dbReference type="SMART" id="SM00364">
    <property type="entry name" value="LRR_BAC"/>
    <property type="match status" value="4"/>
</dbReference>
<dbReference type="AlphaFoldDB" id="S3W887"/>
<comment type="caution">
    <text evidence="3">The sequence shown here is derived from an EMBL/GenBank/DDBJ whole genome shotgun (WGS) entry which is preliminary data.</text>
</comment>
<dbReference type="PANTHER" id="PTHR48051:SF1">
    <property type="entry name" value="RAS SUPPRESSOR PROTEIN 1"/>
    <property type="match status" value="1"/>
</dbReference>
<dbReference type="Pfam" id="PF13855">
    <property type="entry name" value="LRR_8"/>
    <property type="match status" value="1"/>
</dbReference>
<evidence type="ECO:0000313" key="3">
    <source>
        <dbReference type="EMBL" id="EPG76272.1"/>
    </source>
</evidence>
<dbReference type="RefSeq" id="WP_016547548.1">
    <property type="nucleotide sequence ID" value="NZ_AKWZ02000001.1"/>
</dbReference>
<dbReference type="InterPro" id="IPR050216">
    <property type="entry name" value="LRR_domain-containing"/>
</dbReference>
<keyword evidence="1" id="KW-0433">Leucine-rich repeat</keyword>
<dbReference type="InterPro" id="IPR003591">
    <property type="entry name" value="Leu-rich_rpt_typical-subtyp"/>
</dbReference>
<dbReference type="EMBL" id="AKWZ02000001">
    <property type="protein sequence ID" value="EPG76272.1"/>
    <property type="molecule type" value="Genomic_DNA"/>
</dbReference>
<dbReference type="SUPFAM" id="SSF52058">
    <property type="entry name" value="L domain-like"/>
    <property type="match status" value="1"/>
</dbReference>
<keyword evidence="4" id="KW-1185">Reference proteome</keyword>
<name>S3W887_9LEPT</name>
<reference evidence="3" key="1">
    <citation type="submission" date="2013-04" db="EMBL/GenBank/DDBJ databases">
        <authorList>
            <person name="Harkins D.M."/>
            <person name="Durkin A.S."/>
            <person name="Selengut J.D."/>
            <person name="Sanka R."/>
            <person name="DePew J."/>
            <person name="Purushe J."/>
            <person name="Ahmed A."/>
            <person name="van der Linden H."/>
            <person name="Goris M.G.A."/>
            <person name="Hartskeerl R.A."/>
            <person name="Vinetz J.M."/>
            <person name="Sutton G.G."/>
            <person name="Nelson W.C."/>
            <person name="Fouts D.E."/>
        </authorList>
    </citation>
    <scope>NUCLEOTIDE SEQUENCE [LARGE SCALE GENOMIC DNA]</scope>
    <source>
        <strain evidence="3">BUT 6</strain>
    </source>
</reference>
<evidence type="ECO:0000256" key="1">
    <source>
        <dbReference type="ARBA" id="ARBA00022614"/>
    </source>
</evidence>
<protein>
    <submittedName>
        <fullName evidence="3">Leucine rich repeat protein</fullName>
    </submittedName>
</protein>
<dbReference type="InterPro" id="IPR032675">
    <property type="entry name" value="LRR_dom_sf"/>
</dbReference>